<dbReference type="Pfam" id="PF00593">
    <property type="entry name" value="TonB_dep_Rec_b-barrel"/>
    <property type="match status" value="1"/>
</dbReference>
<evidence type="ECO:0000313" key="16">
    <source>
        <dbReference type="Proteomes" id="UP000198704"/>
    </source>
</evidence>
<dbReference type="RefSeq" id="WP_244507598.1">
    <property type="nucleotide sequence ID" value="NZ_FNHS01000008.1"/>
</dbReference>
<name>A0A1H0BG51_9HYPH</name>
<dbReference type="InterPro" id="IPR039426">
    <property type="entry name" value="TonB-dep_rcpt-like"/>
</dbReference>
<dbReference type="InterPro" id="IPR012910">
    <property type="entry name" value="Plug_dom"/>
</dbReference>
<keyword evidence="8" id="KW-0675">Receptor</keyword>
<dbReference type="InterPro" id="IPR010105">
    <property type="entry name" value="TonB_sidphr_rcpt"/>
</dbReference>
<dbReference type="PANTHER" id="PTHR32552">
    <property type="entry name" value="FERRICHROME IRON RECEPTOR-RELATED"/>
    <property type="match status" value="1"/>
</dbReference>
<evidence type="ECO:0000256" key="3">
    <source>
        <dbReference type="ARBA" id="ARBA00022448"/>
    </source>
</evidence>
<dbReference type="GO" id="GO:0015891">
    <property type="term" value="P:siderophore transport"/>
    <property type="evidence" value="ECO:0007669"/>
    <property type="project" value="InterPro"/>
</dbReference>
<comment type="similarity">
    <text evidence="2 10 11">Belongs to the TonB-dependent receptor family.</text>
</comment>
<proteinExistence type="inferred from homology"/>
<evidence type="ECO:0000259" key="13">
    <source>
        <dbReference type="Pfam" id="PF00593"/>
    </source>
</evidence>
<feature type="domain" description="TonB-dependent receptor plug" evidence="14">
    <location>
        <begin position="94"/>
        <end position="185"/>
    </location>
</feature>
<gene>
    <name evidence="15" type="ORF">SAMN05216360_108164</name>
</gene>
<evidence type="ECO:0000256" key="8">
    <source>
        <dbReference type="ARBA" id="ARBA00023170"/>
    </source>
</evidence>
<evidence type="ECO:0000256" key="11">
    <source>
        <dbReference type="RuleBase" id="RU003357"/>
    </source>
</evidence>
<dbReference type="InterPro" id="IPR037066">
    <property type="entry name" value="Plug_dom_sf"/>
</dbReference>
<dbReference type="InterPro" id="IPR000531">
    <property type="entry name" value="Beta-barrel_TonB"/>
</dbReference>
<evidence type="ECO:0000256" key="7">
    <source>
        <dbReference type="ARBA" id="ARBA00023136"/>
    </source>
</evidence>
<keyword evidence="7 10" id="KW-0472">Membrane</keyword>
<dbReference type="Gene3D" id="2.40.170.20">
    <property type="entry name" value="TonB-dependent receptor, beta-barrel domain"/>
    <property type="match status" value="1"/>
</dbReference>
<dbReference type="Pfam" id="PF07715">
    <property type="entry name" value="Plug"/>
    <property type="match status" value="1"/>
</dbReference>
<organism evidence="15 16">
    <name type="scientific">Methylobacterium phyllostachyos</name>
    <dbReference type="NCBI Taxonomy" id="582672"/>
    <lineage>
        <taxon>Bacteria</taxon>
        <taxon>Pseudomonadati</taxon>
        <taxon>Pseudomonadota</taxon>
        <taxon>Alphaproteobacteria</taxon>
        <taxon>Hyphomicrobiales</taxon>
        <taxon>Methylobacteriaceae</taxon>
        <taxon>Methylobacterium</taxon>
    </lineage>
</organism>
<dbReference type="PROSITE" id="PS52016">
    <property type="entry name" value="TONB_DEPENDENT_REC_3"/>
    <property type="match status" value="1"/>
</dbReference>
<reference evidence="16" key="1">
    <citation type="submission" date="2016-10" db="EMBL/GenBank/DDBJ databases">
        <authorList>
            <person name="Varghese N."/>
            <person name="Submissions S."/>
        </authorList>
    </citation>
    <scope>NUCLEOTIDE SEQUENCE [LARGE SCALE GENOMIC DNA]</scope>
    <source>
        <strain evidence="16">BL47</strain>
    </source>
</reference>
<keyword evidence="5 10" id="KW-0812">Transmembrane</keyword>
<dbReference type="CDD" id="cd01347">
    <property type="entry name" value="ligand_gated_channel"/>
    <property type="match status" value="1"/>
</dbReference>
<evidence type="ECO:0000256" key="9">
    <source>
        <dbReference type="ARBA" id="ARBA00023237"/>
    </source>
</evidence>
<feature type="region of interest" description="Disordered" evidence="12">
    <location>
        <begin position="19"/>
        <end position="40"/>
    </location>
</feature>
<evidence type="ECO:0000256" key="6">
    <source>
        <dbReference type="ARBA" id="ARBA00023077"/>
    </source>
</evidence>
<keyword evidence="3 10" id="KW-0813">Transport</keyword>
<evidence type="ECO:0000256" key="1">
    <source>
        <dbReference type="ARBA" id="ARBA00004571"/>
    </source>
</evidence>
<dbReference type="SUPFAM" id="SSF56935">
    <property type="entry name" value="Porins"/>
    <property type="match status" value="1"/>
</dbReference>
<dbReference type="GO" id="GO:0015344">
    <property type="term" value="F:siderophore uptake transmembrane transporter activity"/>
    <property type="evidence" value="ECO:0007669"/>
    <property type="project" value="TreeGrafter"/>
</dbReference>
<evidence type="ECO:0000259" key="14">
    <source>
        <dbReference type="Pfam" id="PF07715"/>
    </source>
</evidence>
<evidence type="ECO:0000313" key="15">
    <source>
        <dbReference type="EMBL" id="SDN44644.1"/>
    </source>
</evidence>
<sequence>MLAALALAVTDAPATGQALAARPEAADPAASQPRRSAPPDVVALDELSVETRGGAAKPGLPPPTGTIGQPPAAFAGGQVAGGGRVGFLGNRSVFDTPFTQANYTAELIRNQQAQSVGDVLANNASVRETQPPYSAQRNIIVRGFPVNAKDFAFDGLYGIVSVHQPALEGIERVEVLSGPGAFLYGFPPSGSAVGVVNLVPKRAAEAPLTRVEAQFLSAGTVGGSFDIGRRFGDGNAVGIRINGAYRDGATPIDHLNQGAGALTLGLDYRGEALRLSLDAGYQHLDFDAQNNGFTVLPGFRIPRAPRLSLNVQQPWERAEIDQGFGVLRAEYDLTPDVTLFGAVGGSRADRDFFGSNGTITSGAGAVQLQTGRLAGEYTQWSGEAGLRMHLQTGPVDHGLAVVATHYESDEPFYRTGIGLLRSSLYAPVLYPPPARPARRLEVTTRSDLDGVAVTDTASILDGRIQVIAGGRFQGIKRDLALPQGGFQSRYDKSASTPVAALIVKPWDRLSLYASYAEGFGFGPSAPAQAINASATLPPAVTSQIETGAKLDLDPVGVTLAFFEIKQPFGTLEPRTRVFGLNGEQTNQGLDLNVFGAPVEGVRVLAGLTLIDGRLAKTAGGTFDGHVAPGVPAAQVNLGGELDLPPWLAKGVTLTGLVIYTAPQYYDQANRQKLPDYTRLDLGIRYSFVANGTPLTARFNVENAAGARYWASAGAGVLSYGTPRTFLASLSADF</sequence>
<evidence type="ECO:0000256" key="12">
    <source>
        <dbReference type="SAM" id="MobiDB-lite"/>
    </source>
</evidence>
<keyword evidence="16" id="KW-1185">Reference proteome</keyword>
<evidence type="ECO:0000256" key="5">
    <source>
        <dbReference type="ARBA" id="ARBA00022692"/>
    </source>
</evidence>
<dbReference type="GO" id="GO:0009279">
    <property type="term" value="C:cell outer membrane"/>
    <property type="evidence" value="ECO:0007669"/>
    <property type="project" value="UniProtKB-SubCell"/>
</dbReference>
<comment type="subcellular location">
    <subcellularLocation>
        <location evidence="1 10">Cell outer membrane</location>
        <topology evidence="1 10">Multi-pass membrane protein</topology>
    </subcellularLocation>
</comment>
<dbReference type="GO" id="GO:0038023">
    <property type="term" value="F:signaling receptor activity"/>
    <property type="evidence" value="ECO:0007669"/>
    <property type="project" value="InterPro"/>
</dbReference>
<dbReference type="EMBL" id="FNHS01000008">
    <property type="protein sequence ID" value="SDN44644.1"/>
    <property type="molecule type" value="Genomic_DNA"/>
</dbReference>
<dbReference type="Proteomes" id="UP000198704">
    <property type="component" value="Unassembled WGS sequence"/>
</dbReference>
<dbReference type="STRING" id="582672.SAMN05216360_108164"/>
<dbReference type="PANTHER" id="PTHR32552:SF82">
    <property type="entry name" value="FCUA PROTEIN"/>
    <property type="match status" value="1"/>
</dbReference>
<dbReference type="InterPro" id="IPR036942">
    <property type="entry name" value="Beta-barrel_TonB_sf"/>
</dbReference>
<keyword evidence="4 10" id="KW-1134">Transmembrane beta strand</keyword>
<accession>A0A1H0BG51</accession>
<protein>
    <submittedName>
        <fullName evidence="15">Iron complex outermembrane recepter protein</fullName>
    </submittedName>
</protein>
<evidence type="ECO:0000256" key="4">
    <source>
        <dbReference type="ARBA" id="ARBA00022452"/>
    </source>
</evidence>
<dbReference type="NCBIfam" id="TIGR01783">
    <property type="entry name" value="TonB-siderophor"/>
    <property type="match status" value="1"/>
</dbReference>
<keyword evidence="9 10" id="KW-0998">Cell outer membrane</keyword>
<keyword evidence="6 11" id="KW-0798">TonB box</keyword>
<dbReference type="Gene3D" id="2.170.130.10">
    <property type="entry name" value="TonB-dependent receptor, plug domain"/>
    <property type="match status" value="1"/>
</dbReference>
<evidence type="ECO:0000256" key="10">
    <source>
        <dbReference type="PROSITE-ProRule" id="PRU01360"/>
    </source>
</evidence>
<feature type="domain" description="TonB-dependent receptor-like beta-barrel" evidence="13">
    <location>
        <begin position="273"/>
        <end position="702"/>
    </location>
</feature>
<evidence type="ECO:0000256" key="2">
    <source>
        <dbReference type="ARBA" id="ARBA00009810"/>
    </source>
</evidence>
<dbReference type="AlphaFoldDB" id="A0A1H0BG51"/>